<evidence type="ECO:0000313" key="3">
    <source>
        <dbReference type="EMBL" id="USQ81054.1"/>
    </source>
</evidence>
<dbReference type="EMBL" id="CP099489">
    <property type="protein sequence ID" value="USQ81054.1"/>
    <property type="molecule type" value="Genomic_DNA"/>
</dbReference>
<protein>
    <submittedName>
        <fullName evidence="3">M48 family metallopeptidase</fullName>
    </submittedName>
</protein>
<feature type="region of interest" description="Disordered" evidence="1">
    <location>
        <begin position="1"/>
        <end position="20"/>
    </location>
</feature>
<dbReference type="CDD" id="cd07344">
    <property type="entry name" value="M48_yhfN_like"/>
    <property type="match status" value="1"/>
</dbReference>
<reference evidence="3" key="1">
    <citation type="submission" date="2022-06" db="EMBL/GenBank/DDBJ databases">
        <title>Ornithinimicrobium HY1793.</title>
        <authorList>
            <person name="Huang Y."/>
        </authorList>
    </citation>
    <scope>NUCLEOTIDE SEQUENCE</scope>
    <source>
        <strain evidence="3">HY1793</strain>
    </source>
</reference>
<evidence type="ECO:0000313" key="4">
    <source>
        <dbReference type="Proteomes" id="UP001056455"/>
    </source>
</evidence>
<gene>
    <name evidence="3" type="ORF">NF556_05255</name>
</gene>
<sequence>MTHRPFDHGTPGPSQASRPPIEIRRSARRRRTVQGRMEGDTFVVLMPTGLSAAQEEAHVEHLLGRVQRAQAKRRLQTEDLMGRAQDLSQRYLEGKARPTSIRWVTNQQQRWGSCSPASGAIRLSTLMEGMPAWVVDSVIVHELAHLIEANHGPRFKALVHRYERYAEAHVYLKGVAFGMGRPELDSGSDADLED</sequence>
<feature type="domain" description="YgjP-like metallopeptidase" evidence="2">
    <location>
        <begin position="50"/>
        <end position="165"/>
    </location>
</feature>
<dbReference type="PANTHER" id="PTHR30399">
    <property type="entry name" value="UNCHARACTERIZED PROTEIN YGJP"/>
    <property type="match status" value="1"/>
</dbReference>
<dbReference type="Pfam" id="PF01863">
    <property type="entry name" value="YgjP-like"/>
    <property type="match status" value="1"/>
</dbReference>
<dbReference type="InterPro" id="IPR002725">
    <property type="entry name" value="YgjP-like_metallopeptidase"/>
</dbReference>
<name>A0ABY4YW96_9MICO</name>
<evidence type="ECO:0000256" key="1">
    <source>
        <dbReference type="SAM" id="MobiDB-lite"/>
    </source>
</evidence>
<proteinExistence type="predicted"/>
<keyword evidence="4" id="KW-1185">Reference proteome</keyword>
<accession>A0ABY4YW96</accession>
<dbReference type="Proteomes" id="UP001056455">
    <property type="component" value="Chromosome"/>
</dbReference>
<dbReference type="RefSeq" id="WP_252594438.1">
    <property type="nucleotide sequence ID" value="NZ_CP099489.1"/>
</dbReference>
<dbReference type="InterPro" id="IPR053136">
    <property type="entry name" value="UTP_pyrophosphatase-like"/>
</dbReference>
<organism evidence="3 4">
    <name type="scientific">Ornithinimicrobium faecis</name>
    <dbReference type="NCBI Taxonomy" id="2934158"/>
    <lineage>
        <taxon>Bacteria</taxon>
        <taxon>Bacillati</taxon>
        <taxon>Actinomycetota</taxon>
        <taxon>Actinomycetes</taxon>
        <taxon>Micrococcales</taxon>
        <taxon>Ornithinimicrobiaceae</taxon>
        <taxon>Ornithinimicrobium</taxon>
    </lineage>
</organism>
<evidence type="ECO:0000259" key="2">
    <source>
        <dbReference type="Pfam" id="PF01863"/>
    </source>
</evidence>
<dbReference type="PANTHER" id="PTHR30399:SF1">
    <property type="entry name" value="UTP PYROPHOSPHATASE"/>
    <property type="match status" value="1"/>
</dbReference>
<dbReference type="Gene3D" id="3.30.2010.10">
    <property type="entry name" value="Metalloproteases ('zincins'), catalytic domain"/>
    <property type="match status" value="1"/>
</dbReference>